<reference evidence="2 3" key="1">
    <citation type="submission" date="2024-04" db="EMBL/GenBank/DDBJ databases">
        <authorList>
            <person name="Fracassetti M."/>
        </authorList>
    </citation>
    <scope>NUCLEOTIDE SEQUENCE [LARGE SCALE GENOMIC DNA]</scope>
</reference>
<evidence type="ECO:0000256" key="1">
    <source>
        <dbReference type="SAM" id="MobiDB-lite"/>
    </source>
</evidence>
<feature type="compositionally biased region" description="Low complexity" evidence="1">
    <location>
        <begin position="33"/>
        <end position="44"/>
    </location>
</feature>
<organism evidence="2 3">
    <name type="scientific">Linum trigynum</name>
    <dbReference type="NCBI Taxonomy" id="586398"/>
    <lineage>
        <taxon>Eukaryota</taxon>
        <taxon>Viridiplantae</taxon>
        <taxon>Streptophyta</taxon>
        <taxon>Embryophyta</taxon>
        <taxon>Tracheophyta</taxon>
        <taxon>Spermatophyta</taxon>
        <taxon>Magnoliopsida</taxon>
        <taxon>eudicotyledons</taxon>
        <taxon>Gunneridae</taxon>
        <taxon>Pentapetalae</taxon>
        <taxon>rosids</taxon>
        <taxon>fabids</taxon>
        <taxon>Malpighiales</taxon>
        <taxon>Linaceae</taxon>
        <taxon>Linum</taxon>
    </lineage>
</organism>
<feature type="region of interest" description="Disordered" evidence="1">
    <location>
        <begin position="1"/>
        <end position="76"/>
    </location>
</feature>
<evidence type="ECO:0000313" key="3">
    <source>
        <dbReference type="Proteomes" id="UP001497516"/>
    </source>
</evidence>
<proteinExistence type="predicted"/>
<dbReference type="EMBL" id="OZ034819">
    <property type="protein sequence ID" value="CAL1398351.1"/>
    <property type="molecule type" value="Genomic_DNA"/>
</dbReference>
<evidence type="ECO:0000313" key="2">
    <source>
        <dbReference type="EMBL" id="CAL1398351.1"/>
    </source>
</evidence>
<dbReference type="Proteomes" id="UP001497516">
    <property type="component" value="Chromosome 6"/>
</dbReference>
<accession>A0AAV2FJ75</accession>
<name>A0AAV2FJ75_9ROSI</name>
<protein>
    <submittedName>
        <fullName evidence="2">Uncharacterized protein</fullName>
    </submittedName>
</protein>
<dbReference type="AlphaFoldDB" id="A0AAV2FJ75"/>
<feature type="compositionally biased region" description="Basic and acidic residues" evidence="1">
    <location>
        <begin position="57"/>
        <end position="76"/>
    </location>
</feature>
<keyword evidence="3" id="KW-1185">Reference proteome</keyword>
<gene>
    <name evidence="2" type="ORF">LTRI10_LOCUS38587</name>
</gene>
<sequence length="92" mass="9894">MGSGLQAVGRGFEQLSSDGDGFDGKGQRRRGSTKTGLGSCLLGGSCAGDGDDEDPAGFDRRHLDSRTEEGRRHDWSCSCDRQGREMKIEITI</sequence>